<evidence type="ECO:0000313" key="3">
    <source>
        <dbReference type="EMBL" id="TIC62480.1"/>
    </source>
</evidence>
<organism evidence="2 7">
    <name type="scientific">Wallemia mellicola</name>
    <dbReference type="NCBI Taxonomy" id="1708541"/>
    <lineage>
        <taxon>Eukaryota</taxon>
        <taxon>Fungi</taxon>
        <taxon>Dikarya</taxon>
        <taxon>Basidiomycota</taxon>
        <taxon>Wallemiomycotina</taxon>
        <taxon>Wallemiomycetes</taxon>
        <taxon>Wallemiales</taxon>
        <taxon>Wallemiaceae</taxon>
        <taxon>Wallemia</taxon>
    </lineage>
</organism>
<dbReference type="Proteomes" id="UP000305362">
    <property type="component" value="Unassembled WGS sequence"/>
</dbReference>
<sequence length="277" mass="31326">MVKQLTSVQSLLSLPSNDQPQWYAAGPSTSSVILKNEVAGNQQTAKNPRGNRGRKLSLSNSLNRKGKISRWNPSSRSLEMDRAHRDQVKKRLSRFIPDEIELEYDSDDSDSVSIELDEPSSYDVIPQPQRLVDAVQSPHIKSSITCPRLSEFEHRSADVVENEKEITKSIGRALSNIYDTRNTTNHINELFISNTGVDLPTNNGKEVQDIHLTVEEQKVQAQRHIESLHEALADSREYIERMNELRSIIAETTRIKKSVWKGLRESVYLNLGGELPA</sequence>
<dbReference type="AlphaFoldDB" id="A0A4T0TZ29"/>
<dbReference type="Proteomes" id="UP000307169">
    <property type="component" value="Unassembled WGS sequence"/>
</dbReference>
<evidence type="ECO:0000313" key="7">
    <source>
        <dbReference type="Proteomes" id="UP000305647"/>
    </source>
</evidence>
<accession>A0A4T0TZ29</accession>
<dbReference type="EMBL" id="SPRH01000003">
    <property type="protein sequence ID" value="TIC04479.1"/>
    <property type="molecule type" value="Genomic_DNA"/>
</dbReference>
<evidence type="ECO:0000313" key="6">
    <source>
        <dbReference type="Proteomes" id="UP000305362"/>
    </source>
</evidence>
<dbReference type="Proteomes" id="UP000310708">
    <property type="component" value="Unassembled WGS sequence"/>
</dbReference>
<evidence type="ECO:0000313" key="9">
    <source>
        <dbReference type="Proteomes" id="UP000309601"/>
    </source>
</evidence>
<comment type="caution">
    <text evidence="2">The sequence shown here is derived from an EMBL/GenBank/DDBJ whole genome shotgun (WGS) entry which is preliminary data.</text>
</comment>
<dbReference type="EMBL" id="SPRW01000046">
    <property type="protein sequence ID" value="TIC62480.1"/>
    <property type="molecule type" value="Genomic_DNA"/>
</dbReference>
<dbReference type="Proteomes" id="UP000305647">
    <property type="component" value="Unassembled WGS sequence"/>
</dbReference>
<evidence type="ECO:0000313" key="8">
    <source>
        <dbReference type="Proteomes" id="UP000307169"/>
    </source>
</evidence>
<reference evidence="6 7" key="1">
    <citation type="submission" date="2019-03" db="EMBL/GenBank/DDBJ databases">
        <title>Sequencing 25 genomes of Wallemia mellicola.</title>
        <authorList>
            <person name="Gostincar C."/>
        </authorList>
    </citation>
    <scope>NUCLEOTIDE SEQUENCE [LARGE SCALE GENOMIC DNA]</scope>
    <source>
        <strain evidence="1 8">EXF-1262</strain>
        <strain evidence="3 9">EXF-1274</strain>
        <strain evidence="5 6">EXF-1277</strain>
        <strain evidence="4 10">EXF-757</strain>
        <strain evidence="2 7">EXF-8738</strain>
    </source>
</reference>
<evidence type="ECO:0000313" key="4">
    <source>
        <dbReference type="EMBL" id="TIC69196.1"/>
    </source>
</evidence>
<gene>
    <name evidence="4" type="ORF">E3Q01_00469</name>
    <name evidence="3" type="ORF">E3Q02_03483</name>
    <name evidence="5" type="ORF">E3Q03_01083</name>
    <name evidence="2" type="ORF">E3Q10_01377</name>
    <name evidence="1" type="ORF">E3Q17_00348</name>
</gene>
<evidence type="ECO:0000313" key="2">
    <source>
        <dbReference type="EMBL" id="TIC32081.1"/>
    </source>
</evidence>
<dbReference type="OrthoDB" id="3353673at2759"/>
<evidence type="ECO:0000313" key="1">
    <source>
        <dbReference type="EMBL" id="TIC04479.1"/>
    </source>
</evidence>
<name>A0A4T0TZ29_9BASI</name>
<dbReference type="Proteomes" id="UP000309601">
    <property type="component" value="Unassembled WGS sequence"/>
</dbReference>
<dbReference type="EMBL" id="SPRX01000004">
    <property type="protein sequence ID" value="TIC69196.1"/>
    <property type="molecule type" value="Genomic_DNA"/>
</dbReference>
<evidence type="ECO:0000313" key="10">
    <source>
        <dbReference type="Proteomes" id="UP000310708"/>
    </source>
</evidence>
<dbReference type="EMBL" id="SPRO01000009">
    <property type="protein sequence ID" value="TIC32081.1"/>
    <property type="molecule type" value="Genomic_DNA"/>
</dbReference>
<proteinExistence type="predicted"/>
<protein>
    <submittedName>
        <fullName evidence="2">Uncharacterized protein</fullName>
    </submittedName>
</protein>
<evidence type="ECO:0000313" key="5">
    <source>
        <dbReference type="EMBL" id="TIC70465.1"/>
    </source>
</evidence>
<dbReference type="EMBL" id="SPRV01000007">
    <property type="protein sequence ID" value="TIC70465.1"/>
    <property type="molecule type" value="Genomic_DNA"/>
</dbReference>